<name>A0ABT7FI87_9RHOB</name>
<dbReference type="RefSeq" id="WP_284486690.1">
    <property type="nucleotide sequence ID" value="NZ_JASNJE010000024.1"/>
</dbReference>
<dbReference type="InterPro" id="IPR000182">
    <property type="entry name" value="GNAT_dom"/>
</dbReference>
<keyword evidence="3" id="KW-1185">Reference proteome</keyword>
<dbReference type="CDD" id="cd04301">
    <property type="entry name" value="NAT_SF"/>
    <property type="match status" value="1"/>
</dbReference>
<organism evidence="2 3">
    <name type="scientific">Sedimentitalea xiamensis</name>
    <dbReference type="NCBI Taxonomy" id="3050037"/>
    <lineage>
        <taxon>Bacteria</taxon>
        <taxon>Pseudomonadati</taxon>
        <taxon>Pseudomonadota</taxon>
        <taxon>Alphaproteobacteria</taxon>
        <taxon>Rhodobacterales</taxon>
        <taxon>Paracoccaceae</taxon>
        <taxon>Sedimentitalea</taxon>
    </lineage>
</organism>
<dbReference type="Pfam" id="PF00583">
    <property type="entry name" value="Acetyltransf_1"/>
    <property type="match status" value="1"/>
</dbReference>
<dbReference type="PROSITE" id="PS51186">
    <property type="entry name" value="GNAT"/>
    <property type="match status" value="1"/>
</dbReference>
<dbReference type="Proteomes" id="UP001227126">
    <property type="component" value="Unassembled WGS sequence"/>
</dbReference>
<gene>
    <name evidence="2" type="ORF">QO034_16850</name>
</gene>
<dbReference type="EC" id="2.3.1.-" evidence="2"/>
<feature type="domain" description="N-acetyltransferase" evidence="1">
    <location>
        <begin position="2"/>
        <end position="138"/>
    </location>
</feature>
<dbReference type="Gene3D" id="3.40.630.30">
    <property type="match status" value="1"/>
</dbReference>
<accession>A0ABT7FI87</accession>
<proteinExistence type="predicted"/>
<keyword evidence="2" id="KW-0012">Acyltransferase</keyword>
<keyword evidence="2" id="KW-0808">Transferase</keyword>
<evidence type="ECO:0000313" key="3">
    <source>
        <dbReference type="Proteomes" id="UP001227126"/>
    </source>
</evidence>
<dbReference type="GO" id="GO:0016746">
    <property type="term" value="F:acyltransferase activity"/>
    <property type="evidence" value="ECO:0007669"/>
    <property type="project" value="UniProtKB-KW"/>
</dbReference>
<dbReference type="InterPro" id="IPR016181">
    <property type="entry name" value="Acyl_CoA_acyltransferase"/>
</dbReference>
<evidence type="ECO:0000259" key="1">
    <source>
        <dbReference type="PROSITE" id="PS51186"/>
    </source>
</evidence>
<reference evidence="2 3" key="1">
    <citation type="submission" date="2023-05" db="EMBL/GenBank/DDBJ databases">
        <title>Sedimentitalea sp. nov. JM2-8.</title>
        <authorList>
            <person name="Huang J."/>
        </authorList>
    </citation>
    <scope>NUCLEOTIDE SEQUENCE [LARGE SCALE GENOMIC DNA]</scope>
    <source>
        <strain evidence="2 3">JM2-8</strain>
    </source>
</reference>
<comment type="caution">
    <text evidence="2">The sequence shown here is derived from an EMBL/GenBank/DDBJ whole genome shotgun (WGS) entry which is preliminary data.</text>
</comment>
<protein>
    <submittedName>
        <fullName evidence="2">N-acetyltransferase</fullName>
        <ecNumber evidence="2">2.3.1.-</ecNumber>
    </submittedName>
</protein>
<dbReference type="SUPFAM" id="SSF55729">
    <property type="entry name" value="Acyl-CoA N-acyltransferases (Nat)"/>
    <property type="match status" value="1"/>
</dbReference>
<evidence type="ECO:0000313" key="2">
    <source>
        <dbReference type="EMBL" id="MDK3074760.1"/>
    </source>
</evidence>
<sequence length="167" mass="17415">MTDFRKGKSNDIEALERLYPAAFPDEDLLPLVRALTNAPGVLSVVACDGTDLIGHAAFTRCSVAGTPVALLGPVAVAPARQDKGLGGALIRQGLDDLGQAGVAQVMVLGDPAYYGRFGFRADAAVAAPYPLPEAWAAAWQSLHLGDGPAAQGVLEVPDPWRDPALWS</sequence>
<dbReference type="EMBL" id="JASNJE010000024">
    <property type="protein sequence ID" value="MDK3074760.1"/>
    <property type="molecule type" value="Genomic_DNA"/>
</dbReference>